<dbReference type="AlphaFoldDB" id="A0A1Q9DN46"/>
<evidence type="ECO:0000313" key="2">
    <source>
        <dbReference type="Proteomes" id="UP000186817"/>
    </source>
</evidence>
<dbReference type="EMBL" id="LSRX01000461">
    <property type="protein sequence ID" value="OLP96588.1"/>
    <property type="molecule type" value="Genomic_DNA"/>
</dbReference>
<keyword evidence="2" id="KW-1185">Reference proteome</keyword>
<organism evidence="1 2">
    <name type="scientific">Symbiodinium microadriaticum</name>
    <name type="common">Dinoflagellate</name>
    <name type="synonym">Zooxanthella microadriatica</name>
    <dbReference type="NCBI Taxonomy" id="2951"/>
    <lineage>
        <taxon>Eukaryota</taxon>
        <taxon>Sar</taxon>
        <taxon>Alveolata</taxon>
        <taxon>Dinophyceae</taxon>
        <taxon>Suessiales</taxon>
        <taxon>Symbiodiniaceae</taxon>
        <taxon>Symbiodinium</taxon>
    </lineage>
</organism>
<comment type="caution">
    <text evidence="1">The sequence shown here is derived from an EMBL/GenBank/DDBJ whole genome shotgun (WGS) entry which is preliminary data.</text>
</comment>
<proteinExistence type="predicted"/>
<reference evidence="1 2" key="1">
    <citation type="submission" date="2016-02" db="EMBL/GenBank/DDBJ databases">
        <title>Genome analysis of coral dinoflagellate symbionts highlights evolutionary adaptations to a symbiotic lifestyle.</title>
        <authorList>
            <person name="Aranda M."/>
            <person name="Li Y."/>
            <person name="Liew Y.J."/>
            <person name="Baumgarten S."/>
            <person name="Simakov O."/>
            <person name="Wilson M."/>
            <person name="Piel J."/>
            <person name="Ashoor H."/>
            <person name="Bougouffa S."/>
            <person name="Bajic V.B."/>
            <person name="Ryu T."/>
            <person name="Ravasi T."/>
            <person name="Bayer T."/>
            <person name="Micklem G."/>
            <person name="Kim H."/>
            <person name="Bhak J."/>
            <person name="Lajeunesse T.C."/>
            <person name="Voolstra C.R."/>
        </authorList>
    </citation>
    <scope>NUCLEOTIDE SEQUENCE [LARGE SCALE GENOMIC DNA]</scope>
    <source>
        <strain evidence="1 2">CCMP2467</strain>
    </source>
</reference>
<name>A0A1Q9DN46_SYMMI</name>
<dbReference type="Proteomes" id="UP000186817">
    <property type="component" value="Unassembled WGS sequence"/>
</dbReference>
<evidence type="ECO:0000313" key="1">
    <source>
        <dbReference type="EMBL" id="OLP96588.1"/>
    </source>
</evidence>
<gene>
    <name evidence="1" type="ORF">AK812_SmicGene21142</name>
</gene>
<sequence>MILGVAEYLAELGREALLGGLIRCSTKTYSAQTVHIDFLAEQHVKGLLDAMFGVVSSKSYGRVAKYADVKEWRRGYCNEVKDWDAGARDINE</sequence>
<protein>
    <submittedName>
        <fullName evidence="1">Uncharacterized protein</fullName>
    </submittedName>
</protein>
<accession>A0A1Q9DN46</accession>